<protein>
    <recommendedName>
        <fullName evidence="3">HTH cro/C1-type domain-containing protein</fullName>
    </recommendedName>
</protein>
<dbReference type="CDD" id="cd00093">
    <property type="entry name" value="HTH_XRE"/>
    <property type="match status" value="1"/>
</dbReference>
<organism evidence="1 2">
    <name type="scientific">Clostridium oceanicum</name>
    <dbReference type="NCBI Taxonomy" id="1543"/>
    <lineage>
        <taxon>Bacteria</taxon>
        <taxon>Bacillati</taxon>
        <taxon>Bacillota</taxon>
        <taxon>Clostridia</taxon>
        <taxon>Eubacteriales</taxon>
        <taxon>Clostridiaceae</taxon>
        <taxon>Clostridium</taxon>
    </lineage>
</organism>
<gene>
    <name evidence="1" type="ORF">GCM10008906_01060</name>
</gene>
<dbReference type="Proteomes" id="UP001501510">
    <property type="component" value="Unassembled WGS sequence"/>
</dbReference>
<dbReference type="RefSeq" id="WP_343757748.1">
    <property type="nucleotide sequence ID" value="NZ_BAAACG010000001.1"/>
</dbReference>
<accession>A0ABN1J8P2</accession>
<proteinExistence type="predicted"/>
<evidence type="ECO:0008006" key="3">
    <source>
        <dbReference type="Google" id="ProtNLM"/>
    </source>
</evidence>
<keyword evidence="2" id="KW-1185">Reference proteome</keyword>
<sequence length="147" mass="16788">MEDKKTSELLDLLNSIDDISKLNNYVEKTKITFSTIDFCTYFENIIKENNIKKSKLIEASNIDRTYGYQILNGTKKPSRDKILQLCLSCKLNMDNTQRALILGNVGQLYAKNPRDSIIIFSINKGLNVIDTNDLLDEMNFCPLGEIN</sequence>
<comment type="caution">
    <text evidence="1">The sequence shown here is derived from an EMBL/GenBank/DDBJ whole genome shotgun (WGS) entry which is preliminary data.</text>
</comment>
<evidence type="ECO:0000313" key="1">
    <source>
        <dbReference type="EMBL" id="GAA0731975.1"/>
    </source>
</evidence>
<name>A0ABN1J8P2_9CLOT</name>
<dbReference type="InterPro" id="IPR001387">
    <property type="entry name" value="Cro/C1-type_HTH"/>
</dbReference>
<reference evidence="1 2" key="1">
    <citation type="journal article" date="2019" name="Int. J. Syst. Evol. Microbiol.">
        <title>The Global Catalogue of Microorganisms (GCM) 10K type strain sequencing project: providing services to taxonomists for standard genome sequencing and annotation.</title>
        <authorList>
            <consortium name="The Broad Institute Genomics Platform"/>
            <consortium name="The Broad Institute Genome Sequencing Center for Infectious Disease"/>
            <person name="Wu L."/>
            <person name="Ma J."/>
        </authorList>
    </citation>
    <scope>NUCLEOTIDE SEQUENCE [LARGE SCALE GENOMIC DNA]</scope>
    <source>
        <strain evidence="1 2">JCM 1407</strain>
    </source>
</reference>
<evidence type="ECO:0000313" key="2">
    <source>
        <dbReference type="Proteomes" id="UP001501510"/>
    </source>
</evidence>
<dbReference type="EMBL" id="BAAACG010000001">
    <property type="protein sequence ID" value="GAA0731975.1"/>
    <property type="molecule type" value="Genomic_DNA"/>
</dbReference>